<comment type="function">
    <text evidence="4">Flagellin is the subunit protein which polymerizes to form the filaments of bacterial flagella.</text>
</comment>
<dbReference type="eggNOG" id="COG1344">
    <property type="taxonomic scope" value="Bacteria"/>
</dbReference>
<evidence type="ECO:0000256" key="3">
    <source>
        <dbReference type="ARBA" id="ARBA00023143"/>
    </source>
</evidence>
<dbReference type="Gene3D" id="6.10.10.10">
    <property type="entry name" value="Flagellar export chaperone, C-terminal domain"/>
    <property type="match status" value="1"/>
</dbReference>
<comment type="subcellular location">
    <subcellularLocation>
        <location evidence="4">Secreted</location>
    </subcellularLocation>
    <subcellularLocation>
        <location evidence="4">Bacterial flagellum</location>
    </subcellularLocation>
</comment>
<keyword evidence="4" id="KW-0964">Secreted</keyword>
<dbReference type="GO" id="GO:0009288">
    <property type="term" value="C:bacterial-type flagellum"/>
    <property type="evidence" value="ECO:0007669"/>
    <property type="project" value="UniProtKB-SubCell"/>
</dbReference>
<evidence type="ECO:0000256" key="4">
    <source>
        <dbReference type="RuleBase" id="RU362073"/>
    </source>
</evidence>
<dbReference type="STRING" id="515622.bpr_I2202"/>
<keyword evidence="8" id="KW-1185">Reference proteome</keyword>
<evidence type="ECO:0000259" key="5">
    <source>
        <dbReference type="Pfam" id="PF00669"/>
    </source>
</evidence>
<dbReference type="AlphaFoldDB" id="E0RX27"/>
<evidence type="ECO:0000256" key="2">
    <source>
        <dbReference type="ARBA" id="ARBA00020110"/>
    </source>
</evidence>
<evidence type="ECO:0000256" key="1">
    <source>
        <dbReference type="ARBA" id="ARBA00005709"/>
    </source>
</evidence>
<dbReference type="Gene3D" id="1.20.1330.10">
    <property type="entry name" value="f41 fragment of flagellin, N-terminal domain"/>
    <property type="match status" value="2"/>
</dbReference>
<keyword evidence="3 4" id="KW-0975">Bacterial flagellum</keyword>
<proteinExistence type="inferred from homology"/>
<dbReference type="InterPro" id="IPR046358">
    <property type="entry name" value="Flagellin_C"/>
</dbReference>
<reference evidence="7 8" key="1">
    <citation type="journal article" date="2010" name="PLoS ONE">
        <title>The glycobiome of the rumen bacterium Butyrivibrio proteoclasticus B316(T) highlights adaptation to a polysaccharide-rich environment.</title>
        <authorList>
            <person name="Kelly W.J."/>
            <person name="Leahy S.C."/>
            <person name="Altermann E."/>
            <person name="Yeoman C.J."/>
            <person name="Dunne J.C."/>
            <person name="Kong Z."/>
            <person name="Pacheco D.M."/>
            <person name="Li D."/>
            <person name="Noel S.J."/>
            <person name="Moon C.D."/>
            <person name="Cookson A.L."/>
            <person name="Attwood G.T."/>
        </authorList>
    </citation>
    <scope>NUCLEOTIDE SEQUENCE [LARGE SCALE GENOMIC DNA]</scope>
    <source>
        <strain evidence="8">ATCC 51982 / DSM 14932 / B316</strain>
    </source>
</reference>
<keyword evidence="7" id="KW-0969">Cilium</keyword>
<feature type="domain" description="Flagellin N-terminal" evidence="5">
    <location>
        <begin position="3"/>
        <end position="139"/>
    </location>
</feature>
<evidence type="ECO:0000259" key="6">
    <source>
        <dbReference type="Pfam" id="PF00700"/>
    </source>
</evidence>
<sequence length="406" mass="44414">MVIQHCMEAMNANRMLNVNVKDQAKASEKLSSGYRINRAADDAAGLSISEKMRRQVRGLTQAAENAQDGISLVQIAEGALNEVHDMLQRMNELCVKSANDTLTYEDKTYIQSEIEALQSEIDRTGGVTTFNEIKILNGIRQEMIRAASPTLAYNGISGGTLTQATSNALASYSIRPLSDGTILTTGNGSEKTYYSVNGPNPPAHQVIYDDDGNIIDEIIPGSSRYPYSISKESVYRDIASRLSKANTTDDYTVSITYQIAGPDEGKFNMEFFGKLQLKLQVGSEAGQTMDIKISPVNASSLGLWNVNVATRDNSGPLSGIETVKNAIEITSRERSNLGAYQNRLEHTIRNLDNVVENTTGAESRIRDTDMAHQMVNYSNRNILIQAGQTILSQANQTNQGVLSLLQ</sequence>
<evidence type="ECO:0000313" key="8">
    <source>
        <dbReference type="Proteomes" id="UP000001299"/>
    </source>
</evidence>
<dbReference type="EMBL" id="CP001810">
    <property type="protein sequence ID" value="ADL34935.1"/>
    <property type="molecule type" value="Genomic_DNA"/>
</dbReference>
<keyword evidence="7" id="KW-0966">Cell projection</keyword>
<dbReference type="GO" id="GO:0005198">
    <property type="term" value="F:structural molecule activity"/>
    <property type="evidence" value="ECO:0007669"/>
    <property type="project" value="UniProtKB-UniRule"/>
</dbReference>
<dbReference type="GO" id="GO:0005576">
    <property type="term" value="C:extracellular region"/>
    <property type="evidence" value="ECO:0007669"/>
    <property type="project" value="UniProtKB-SubCell"/>
</dbReference>
<gene>
    <name evidence="7" type="primary">fliC4</name>
    <name evidence="7" type="ordered locus">bpr_I2202</name>
</gene>
<keyword evidence="7" id="KW-0282">Flagellum</keyword>
<dbReference type="PANTHER" id="PTHR42792:SF2">
    <property type="entry name" value="FLAGELLIN"/>
    <property type="match status" value="1"/>
</dbReference>
<dbReference type="HOGENOM" id="CLU_011142_2_0_9"/>
<dbReference type="Pfam" id="PF00669">
    <property type="entry name" value="Flagellin_N"/>
    <property type="match status" value="1"/>
</dbReference>
<protein>
    <recommendedName>
        <fullName evidence="2 4">Flagellin</fullName>
    </recommendedName>
</protein>
<dbReference type="KEGG" id="bpb:bpr_I2202"/>
<dbReference type="RefSeq" id="WP_013281588.1">
    <property type="nucleotide sequence ID" value="NC_014387.1"/>
</dbReference>
<dbReference type="PRINTS" id="PR00207">
    <property type="entry name" value="FLAGELLIN"/>
</dbReference>
<dbReference type="SUPFAM" id="SSF64518">
    <property type="entry name" value="Phase 1 flagellin"/>
    <property type="match status" value="1"/>
</dbReference>
<accession>E0RX27</accession>
<dbReference type="InterPro" id="IPR001029">
    <property type="entry name" value="Flagellin_N"/>
</dbReference>
<dbReference type="InterPro" id="IPR042187">
    <property type="entry name" value="Flagellin_C_sub2"/>
</dbReference>
<dbReference type="Pfam" id="PF00700">
    <property type="entry name" value="Flagellin_C"/>
    <property type="match status" value="1"/>
</dbReference>
<name>E0RX27_BUTPB</name>
<dbReference type="InterPro" id="IPR001492">
    <property type="entry name" value="Flagellin"/>
</dbReference>
<comment type="similarity">
    <text evidence="1 4">Belongs to the bacterial flagellin family.</text>
</comment>
<feature type="domain" description="Flagellin C-terminal" evidence="6">
    <location>
        <begin position="321"/>
        <end position="405"/>
    </location>
</feature>
<dbReference type="Proteomes" id="UP000001299">
    <property type="component" value="Chromosome 1"/>
</dbReference>
<dbReference type="PANTHER" id="PTHR42792">
    <property type="entry name" value="FLAGELLIN"/>
    <property type="match status" value="1"/>
</dbReference>
<organism evidence="7 8">
    <name type="scientific">Butyrivibrio proteoclasticus (strain ATCC 51982 / DSM 14932 / B316)</name>
    <name type="common">Clostridium proteoclasticum</name>
    <dbReference type="NCBI Taxonomy" id="515622"/>
    <lineage>
        <taxon>Bacteria</taxon>
        <taxon>Bacillati</taxon>
        <taxon>Bacillota</taxon>
        <taxon>Clostridia</taxon>
        <taxon>Lachnospirales</taxon>
        <taxon>Lachnospiraceae</taxon>
        <taxon>Butyrivibrio</taxon>
    </lineage>
</organism>
<evidence type="ECO:0000313" key="7">
    <source>
        <dbReference type="EMBL" id="ADL34935.1"/>
    </source>
</evidence>